<dbReference type="HOGENOM" id="CLU_004542_5_3_1"/>
<dbReference type="InterPro" id="IPR002772">
    <property type="entry name" value="Glyco_hydro_3_C"/>
</dbReference>
<dbReference type="InterPro" id="IPR001764">
    <property type="entry name" value="Glyco_hydro_3_N"/>
</dbReference>
<keyword evidence="1 4" id="KW-0732">Signal</keyword>
<dbReference type="FunFam" id="3.20.20.300:FF:000010">
    <property type="entry name" value="Putative beta-D-xylosidase 5"/>
    <property type="match status" value="1"/>
</dbReference>
<dbReference type="SMART" id="SM01217">
    <property type="entry name" value="Fn3_like"/>
    <property type="match status" value="1"/>
</dbReference>
<dbReference type="Pfam" id="PF01915">
    <property type="entry name" value="Glyco_hydro_3_C"/>
    <property type="match status" value="1"/>
</dbReference>
<dbReference type="InterPro" id="IPR026891">
    <property type="entry name" value="Fn3-like"/>
</dbReference>
<dbReference type="SUPFAM" id="SSF51445">
    <property type="entry name" value="(Trans)glycosidases"/>
    <property type="match status" value="1"/>
</dbReference>
<dbReference type="PRINTS" id="PR00133">
    <property type="entry name" value="GLHYDRLASE3"/>
</dbReference>
<evidence type="ECO:0000256" key="1">
    <source>
        <dbReference type="ARBA" id="ARBA00022729"/>
    </source>
</evidence>
<evidence type="ECO:0000256" key="2">
    <source>
        <dbReference type="ARBA" id="ARBA00022801"/>
    </source>
</evidence>
<dbReference type="InterPro" id="IPR044993">
    <property type="entry name" value="BXL"/>
</dbReference>
<dbReference type="GO" id="GO:0045493">
    <property type="term" value="P:xylan catabolic process"/>
    <property type="evidence" value="ECO:0000318"/>
    <property type="project" value="GO_Central"/>
</dbReference>
<dbReference type="InterPro" id="IPR036962">
    <property type="entry name" value="Glyco_hydro_3_N_sf"/>
</dbReference>
<organism evidence="6 7">
    <name type="scientific">Theobroma cacao</name>
    <name type="common">Cacao</name>
    <name type="synonym">Cocoa</name>
    <dbReference type="NCBI Taxonomy" id="3641"/>
    <lineage>
        <taxon>Eukaryota</taxon>
        <taxon>Viridiplantae</taxon>
        <taxon>Streptophyta</taxon>
        <taxon>Embryophyta</taxon>
        <taxon>Tracheophyta</taxon>
        <taxon>Spermatophyta</taxon>
        <taxon>Magnoliopsida</taxon>
        <taxon>eudicotyledons</taxon>
        <taxon>Gunneridae</taxon>
        <taxon>Pentapetalae</taxon>
        <taxon>rosids</taxon>
        <taxon>malvids</taxon>
        <taxon>Malvales</taxon>
        <taxon>Malvaceae</taxon>
        <taxon>Byttnerioideae</taxon>
        <taxon>Theobroma</taxon>
    </lineage>
</organism>
<protein>
    <submittedName>
        <fullName evidence="6">Glycosyl hydrolase family protein</fullName>
    </submittedName>
</protein>
<dbReference type="OMA" id="HHVLTCY"/>
<sequence length="786" mass="86778">MAAQSFNVLCALSLVIIYFLPICLAFGGDLKQQGDPPSIVCDPHEWEARNVNMSDIGYCDTSLPYEVRAKDLVDRMNLTEKVHWMGDNVSKPIPRFRLPKYQWWSEALHGVAHVGRGTFFTELVPGATSFPTVIHTTASFNKSLWNAIGKVVSTEARAMYNLGQGGLTYWSPNINPVRDPRWGRITETSGEDPFVVGVYGVNYVRGLQDIEGQEHTADPGSRPLKVSACCKHFAAYDLDNWKKVNRQTFDAQVTEQDMVETFLRPFEMCVRDGDVSSVMCSFNKVNKVPTCADPFLLKKTFREEWKLNGYIVADCDSIEVMHNDNKMNWLGLDLDCGDTYPKSLEKSVKQGKVNEADVDKSLKYLFVVLMRLGFFDGSPSFKSLGKKDICTQEHVELAGQAAREGIVLLNNVDATLPLNPEAFKTLAIIGPLANATKQMLGNYEGNPCRYVSPLSGFSAFGQVIYAEGCPGLNCPNDTKITEATEAAKQADATILVVGTDLSIEREDHDRNDLLLPGLQQDLVEQVANASKGPVILVVMTAGGVDISFAKDDNKIKGILWVGHPGQEGGRAIADVVFGKYNPGGRLPVTWYTADYVDKLPMTSMQLRPVEEKGYPGRTYKFFNGSTVYPFAYGLSYTSFNYKLTTPTNVSIPIKLNNTQHCHELELTDTSVQQPCPSVVVNDLTCEDKIALEVEVQNTGDKDGSEVVIVYSKPPDGIVGTPFQQVVEFERVFVAAKQSQKVNFELNVCKSLNIVDSSGYKVLPSGLHKIMLGTSSEQIDVNVSFAS</sequence>
<dbReference type="InParanoid" id="A0A061FKJ3"/>
<dbReference type="GO" id="GO:0031222">
    <property type="term" value="P:arabinan catabolic process"/>
    <property type="evidence" value="ECO:0000318"/>
    <property type="project" value="GO_Central"/>
</dbReference>
<dbReference type="STRING" id="3641.A0A061FKJ3"/>
<feature type="domain" description="Fibronectin type III-like" evidence="5">
    <location>
        <begin position="705"/>
        <end position="775"/>
    </location>
</feature>
<dbReference type="Gene3D" id="3.40.50.1700">
    <property type="entry name" value="Glycoside hydrolase family 3 C-terminal domain"/>
    <property type="match status" value="1"/>
</dbReference>
<keyword evidence="2 6" id="KW-0378">Hydrolase</keyword>
<keyword evidence="7" id="KW-1185">Reference proteome</keyword>
<dbReference type="InterPro" id="IPR013783">
    <property type="entry name" value="Ig-like_fold"/>
</dbReference>
<dbReference type="eggNOG" id="ENOG502QR4D">
    <property type="taxonomic scope" value="Eukaryota"/>
</dbReference>
<dbReference type="PANTHER" id="PTHR42721:SF11">
    <property type="entry name" value="BETA-D-XYLOSIDASE 5-RELATED"/>
    <property type="match status" value="1"/>
</dbReference>
<dbReference type="GO" id="GO:0009044">
    <property type="term" value="F:xylan 1,4-beta-xylosidase activity"/>
    <property type="evidence" value="ECO:0000318"/>
    <property type="project" value="GO_Central"/>
</dbReference>
<dbReference type="Gene3D" id="3.20.20.300">
    <property type="entry name" value="Glycoside hydrolase, family 3, N-terminal domain"/>
    <property type="match status" value="1"/>
</dbReference>
<evidence type="ECO:0000259" key="5">
    <source>
        <dbReference type="SMART" id="SM01217"/>
    </source>
</evidence>
<dbReference type="FunFam" id="3.40.50.1700:FF:000001">
    <property type="entry name" value="probable beta-D-xylosidase 2"/>
    <property type="match status" value="1"/>
</dbReference>
<dbReference type="Proteomes" id="UP000026915">
    <property type="component" value="Chromosome 10"/>
</dbReference>
<feature type="chain" id="PRO_5001598372" evidence="4">
    <location>
        <begin position="26"/>
        <end position="786"/>
    </location>
</feature>
<evidence type="ECO:0000313" key="6">
    <source>
        <dbReference type="EMBL" id="EOY17591.1"/>
    </source>
</evidence>
<evidence type="ECO:0000313" key="7">
    <source>
        <dbReference type="Proteomes" id="UP000026915"/>
    </source>
</evidence>
<dbReference type="AlphaFoldDB" id="A0A061FKJ3"/>
<reference evidence="6 7" key="1">
    <citation type="journal article" date="2013" name="Genome Biol.">
        <title>The genome sequence of the most widely cultivated cacao type and its use to identify candidate genes regulating pod color.</title>
        <authorList>
            <person name="Motamayor J.C."/>
            <person name="Mockaitis K."/>
            <person name="Schmutz J."/>
            <person name="Haiminen N."/>
            <person name="Iii D.L."/>
            <person name="Cornejo O."/>
            <person name="Findley S.D."/>
            <person name="Zheng P."/>
            <person name="Utro F."/>
            <person name="Royaert S."/>
            <person name="Saski C."/>
            <person name="Jenkins J."/>
            <person name="Podicheti R."/>
            <person name="Zhao M."/>
            <person name="Scheffler B.E."/>
            <person name="Stack J.C."/>
            <person name="Feltus F.A."/>
            <person name="Mustiga G.M."/>
            <person name="Amores F."/>
            <person name="Phillips W."/>
            <person name="Marelli J.P."/>
            <person name="May G.D."/>
            <person name="Shapiro H."/>
            <person name="Ma J."/>
            <person name="Bustamante C.D."/>
            <person name="Schnell R.J."/>
            <person name="Main D."/>
            <person name="Gilbert D."/>
            <person name="Parida L."/>
            <person name="Kuhn D.N."/>
        </authorList>
    </citation>
    <scope>NUCLEOTIDE SEQUENCE [LARGE SCALE GENOMIC DNA]</scope>
    <source>
        <strain evidence="7">cv. Matina 1-6</strain>
    </source>
</reference>
<keyword evidence="3" id="KW-0326">Glycosidase</keyword>
<accession>A0A061FKJ3</accession>
<proteinExistence type="predicted"/>
<gene>
    <name evidence="6" type="ORF">TCM_042385</name>
</gene>
<dbReference type="InterPro" id="IPR017853">
    <property type="entry name" value="GH"/>
</dbReference>
<dbReference type="Pfam" id="PF00933">
    <property type="entry name" value="Glyco_hydro_3"/>
    <property type="match status" value="1"/>
</dbReference>
<dbReference type="GO" id="GO:0046556">
    <property type="term" value="F:alpha-L-arabinofuranosidase activity"/>
    <property type="evidence" value="ECO:0000318"/>
    <property type="project" value="GO_Central"/>
</dbReference>
<dbReference type="SUPFAM" id="SSF52279">
    <property type="entry name" value="Beta-D-glucan exohydrolase, C-terminal domain"/>
    <property type="match status" value="1"/>
</dbReference>
<dbReference type="InterPro" id="IPR036881">
    <property type="entry name" value="Glyco_hydro_3_C_sf"/>
</dbReference>
<evidence type="ECO:0000256" key="3">
    <source>
        <dbReference type="ARBA" id="ARBA00023295"/>
    </source>
</evidence>
<name>A0A061FKJ3_THECC</name>
<dbReference type="Gramene" id="EOY17591">
    <property type="protein sequence ID" value="EOY17591"/>
    <property type="gene ID" value="TCM_042385"/>
</dbReference>
<feature type="signal peptide" evidence="4">
    <location>
        <begin position="1"/>
        <end position="25"/>
    </location>
</feature>
<dbReference type="EMBL" id="CM001888">
    <property type="protein sequence ID" value="EOY17591.1"/>
    <property type="molecule type" value="Genomic_DNA"/>
</dbReference>
<dbReference type="PANTHER" id="PTHR42721">
    <property type="entry name" value="SUGAR HYDROLASE-RELATED"/>
    <property type="match status" value="1"/>
</dbReference>
<evidence type="ECO:0000256" key="4">
    <source>
        <dbReference type="SAM" id="SignalP"/>
    </source>
</evidence>
<dbReference type="Gene3D" id="2.60.40.10">
    <property type="entry name" value="Immunoglobulins"/>
    <property type="match status" value="1"/>
</dbReference>
<dbReference type="Pfam" id="PF14310">
    <property type="entry name" value="Fn3-like"/>
    <property type="match status" value="1"/>
</dbReference>